<dbReference type="PANTHER" id="PTHR31302">
    <property type="entry name" value="TRANSMEMBRANE PROTEIN WITH METALLOPHOSPHOESTERASE DOMAIN-RELATED"/>
    <property type="match status" value="1"/>
</dbReference>
<dbReference type="InterPro" id="IPR051158">
    <property type="entry name" value="Metallophosphoesterase_sf"/>
</dbReference>
<dbReference type="Gene3D" id="3.60.21.10">
    <property type="match status" value="1"/>
</dbReference>
<reference evidence="4 5" key="1">
    <citation type="journal article" date="2021" name="ISME Commun">
        <title>Automated analysis of genomic sequences facilitates high-throughput and comprehensive description of bacteria.</title>
        <authorList>
            <person name="Hitch T.C.A."/>
        </authorList>
    </citation>
    <scope>NUCLEOTIDE SEQUENCE [LARGE SCALE GENOMIC DNA]</scope>
    <source>
        <strain evidence="4 5">Sanger_109</strain>
    </source>
</reference>
<dbReference type="Pfam" id="PF00149">
    <property type="entry name" value="Metallophos"/>
    <property type="match status" value="1"/>
</dbReference>
<protein>
    <submittedName>
        <fullName evidence="4">Metallophosphoesterase</fullName>
    </submittedName>
</protein>
<dbReference type="SUPFAM" id="SSF56300">
    <property type="entry name" value="Metallo-dependent phosphatases"/>
    <property type="match status" value="1"/>
</dbReference>
<gene>
    <name evidence="4" type="ORF">OCV88_12135</name>
</gene>
<dbReference type="InterPro" id="IPR029052">
    <property type="entry name" value="Metallo-depent_PP-like"/>
</dbReference>
<proteinExistence type="predicted"/>
<organism evidence="4 5">
    <name type="scientific">Brotonthovivens ammoniilytica</name>
    <dbReference type="NCBI Taxonomy" id="2981725"/>
    <lineage>
        <taxon>Bacteria</taxon>
        <taxon>Bacillati</taxon>
        <taxon>Bacillota</taxon>
        <taxon>Clostridia</taxon>
        <taxon>Lachnospirales</taxon>
        <taxon>Lachnospiraceae</taxon>
        <taxon>Brotonthovivens</taxon>
    </lineage>
</organism>
<dbReference type="PANTHER" id="PTHR31302:SF31">
    <property type="entry name" value="PHOSPHODIESTERASE YAEI"/>
    <property type="match status" value="1"/>
</dbReference>
<dbReference type="Proteomes" id="UP001652442">
    <property type="component" value="Unassembled WGS sequence"/>
</dbReference>
<evidence type="ECO:0000313" key="4">
    <source>
        <dbReference type="EMBL" id="MCU6763066.1"/>
    </source>
</evidence>
<dbReference type="EMBL" id="JAOQJQ010000005">
    <property type="protein sequence ID" value="MCU6763066.1"/>
    <property type="molecule type" value="Genomic_DNA"/>
</dbReference>
<evidence type="ECO:0000256" key="1">
    <source>
        <dbReference type="ARBA" id="ARBA00022723"/>
    </source>
</evidence>
<keyword evidence="5" id="KW-1185">Reference proteome</keyword>
<accession>A0ABT2TN16</accession>
<dbReference type="InterPro" id="IPR004843">
    <property type="entry name" value="Calcineurin-like_PHP"/>
</dbReference>
<comment type="caution">
    <text evidence="4">The sequence shown here is derived from an EMBL/GenBank/DDBJ whole genome shotgun (WGS) entry which is preliminary data.</text>
</comment>
<sequence>MSQKKGNTIVTRYKINSGGGMPQKIALVTDLHDRSGQEALELLRKEKPDLIAAAGDFMERCDEENGIITSAEMERWQEVTSRHRAMYKIIKTVTAVGRKFWGEQQQRGAGLKFLIQAAKIAPVCYSVGNHEWYFLPEDYRKFKENHIILLDNEDIEFITDSGRVLIGGLSTRYDLDWLKRFGQKKGTKILLCHHPEYYKKFIRGTGLDQFDLVLSGHVHGGQWRIGTCGILAPGQGFFPEYCYGMYDKKLIISGGLANTAGVPRFGNPKEIVIIEQEKERN</sequence>
<evidence type="ECO:0000313" key="5">
    <source>
        <dbReference type="Proteomes" id="UP001652442"/>
    </source>
</evidence>
<keyword evidence="1" id="KW-0479">Metal-binding</keyword>
<name>A0ABT2TN16_9FIRM</name>
<evidence type="ECO:0000259" key="3">
    <source>
        <dbReference type="Pfam" id="PF00149"/>
    </source>
</evidence>
<dbReference type="RefSeq" id="WP_158425721.1">
    <property type="nucleotide sequence ID" value="NZ_JAOQJQ010000005.1"/>
</dbReference>
<keyword evidence="2" id="KW-0378">Hydrolase</keyword>
<feature type="domain" description="Calcineurin-like phosphoesterase" evidence="3">
    <location>
        <begin position="24"/>
        <end position="220"/>
    </location>
</feature>
<evidence type="ECO:0000256" key="2">
    <source>
        <dbReference type="ARBA" id="ARBA00022801"/>
    </source>
</evidence>